<keyword evidence="2" id="KW-1185">Reference proteome</keyword>
<dbReference type="EMBL" id="CABFNS010000733">
    <property type="protein sequence ID" value="VUC25324.1"/>
    <property type="molecule type" value="Genomic_DNA"/>
</dbReference>
<dbReference type="Proteomes" id="UP000766486">
    <property type="component" value="Unassembled WGS sequence"/>
</dbReference>
<protein>
    <submittedName>
        <fullName evidence="1">Uncharacterized protein</fullName>
    </submittedName>
</protein>
<name>A0ABY6U5F4_BIOOC</name>
<feature type="non-terminal residue" evidence="1">
    <location>
        <position position="43"/>
    </location>
</feature>
<proteinExistence type="predicted"/>
<comment type="caution">
    <text evidence="1">The sequence shown here is derived from an EMBL/GenBank/DDBJ whole genome shotgun (WGS) entry which is preliminary data.</text>
</comment>
<evidence type="ECO:0000313" key="2">
    <source>
        <dbReference type="Proteomes" id="UP000766486"/>
    </source>
</evidence>
<accession>A0ABY6U5F4</accession>
<sequence>MLLVYQTGSVKVGEVVRYTVTYYPSQDRILPSPEKLYVRIRNT</sequence>
<reference evidence="1 2" key="1">
    <citation type="submission" date="2019-06" db="EMBL/GenBank/DDBJ databases">
        <authorList>
            <person name="Broberg M."/>
        </authorList>
    </citation>
    <scope>NUCLEOTIDE SEQUENCE [LARGE SCALE GENOMIC DNA]</scope>
</reference>
<organism evidence="1 2">
    <name type="scientific">Bionectria ochroleuca</name>
    <name type="common">Gliocladium roseum</name>
    <dbReference type="NCBI Taxonomy" id="29856"/>
    <lineage>
        <taxon>Eukaryota</taxon>
        <taxon>Fungi</taxon>
        <taxon>Dikarya</taxon>
        <taxon>Ascomycota</taxon>
        <taxon>Pezizomycotina</taxon>
        <taxon>Sordariomycetes</taxon>
        <taxon>Hypocreomycetidae</taxon>
        <taxon>Hypocreales</taxon>
        <taxon>Bionectriaceae</taxon>
        <taxon>Clonostachys</taxon>
    </lineage>
</organism>
<gene>
    <name evidence="1" type="ORF">CLO192961_LOCUS165745</name>
</gene>
<evidence type="ECO:0000313" key="1">
    <source>
        <dbReference type="EMBL" id="VUC25324.1"/>
    </source>
</evidence>